<dbReference type="GO" id="GO:0005524">
    <property type="term" value="F:ATP binding"/>
    <property type="evidence" value="ECO:0007669"/>
    <property type="project" value="UniProtKB-KW"/>
</dbReference>
<dbReference type="EMBL" id="JBJQOH010000006">
    <property type="protein sequence ID" value="KAL3682843.1"/>
    <property type="molecule type" value="Genomic_DNA"/>
</dbReference>
<feature type="domain" description="Helicase C-terminal" evidence="9">
    <location>
        <begin position="442"/>
        <end position="596"/>
    </location>
</feature>
<evidence type="ECO:0000256" key="6">
    <source>
        <dbReference type="PROSITE-ProRule" id="PRU00552"/>
    </source>
</evidence>
<dbReference type="GO" id="GO:0004386">
    <property type="term" value="F:helicase activity"/>
    <property type="evidence" value="ECO:0007669"/>
    <property type="project" value="UniProtKB-KW"/>
</dbReference>
<feature type="short sequence motif" description="Q motif" evidence="6">
    <location>
        <begin position="113"/>
        <end position="141"/>
    </location>
</feature>
<dbReference type="InterPro" id="IPR011545">
    <property type="entry name" value="DEAD/DEAH_box_helicase_dom"/>
</dbReference>
<feature type="region of interest" description="Disordered" evidence="7">
    <location>
        <begin position="330"/>
        <end position="371"/>
    </location>
</feature>
<dbReference type="CDD" id="cd18787">
    <property type="entry name" value="SF2_C_DEAD"/>
    <property type="match status" value="1"/>
</dbReference>
<proteinExistence type="inferred from homology"/>
<dbReference type="InterPro" id="IPR014014">
    <property type="entry name" value="RNA_helicase_DEAD_Q_motif"/>
</dbReference>
<dbReference type="PROSITE" id="PS51195">
    <property type="entry name" value="Q_MOTIF"/>
    <property type="match status" value="1"/>
</dbReference>
<dbReference type="SMART" id="SM00487">
    <property type="entry name" value="DEXDc"/>
    <property type="match status" value="1"/>
</dbReference>
<name>A0ABD3GUN2_9MARC</name>
<protein>
    <recommendedName>
        <fullName evidence="13">DEAD-box ATP-dependent RNA helicase 22</fullName>
    </recommendedName>
</protein>
<sequence length="624" mass="69145">MGCLIIPCQARRLILLNLPKSSRHFSCNRSQADLFPGTVKITPALAEFGFQKRLLGSQAVRCVASSVSSSAATAADRRPRKDKPGGTEKSEKFVIPVGRPGPQGDSFLADKDVTWESLNLSKNVAEALTRAKFLRPSLVQASTIPVILGGKDVIVAAETGSGKTHAYLAPIFDLMLKKREESDEATEAFVTRRFSLVLCPNATLCQQVVDMANMLQNDKGLPMLDVVPICGGQGWPVRPPDVVVATPAAVLNHLFAYDPRRRRRKAFVRDACCVIFDEADMLISGGFARDLDQLIGLFREEERRLAKLYQFGPEIAQGSFEPWTQFPAQEENVDEEDISEDERGEPCISEEEAEPSSTTPQATEDQSSANAGTRIYWQSRKRYKRSKQYIFVAATLPDNGKRTPGALLKRIFPEAVWIQGSLLHCHSPRIQHRWIEVSDETRISALLEAISEGSGDGDSSTKRTMVFANSVDAVDAVSRILSKAGIKSLVYHREVPVEERNGILSLFQHEGGLLLCTDSAARGIDIPDINHIIQAEFASSVVDFLHRVGRTGRAGRFGVATNFYTKANRPLVEAVQKALTEKQTVEGAFSRKRSFRNKLKKYGSERREQDRRDCFTVSDAWKCS</sequence>
<organism evidence="11 12">
    <name type="scientific">Riccia sorocarpa</name>
    <dbReference type="NCBI Taxonomy" id="122646"/>
    <lineage>
        <taxon>Eukaryota</taxon>
        <taxon>Viridiplantae</taxon>
        <taxon>Streptophyta</taxon>
        <taxon>Embryophyta</taxon>
        <taxon>Marchantiophyta</taxon>
        <taxon>Marchantiopsida</taxon>
        <taxon>Marchantiidae</taxon>
        <taxon>Marchantiales</taxon>
        <taxon>Ricciaceae</taxon>
        <taxon>Riccia</taxon>
    </lineage>
</organism>
<keyword evidence="5" id="KW-0067">ATP-binding</keyword>
<feature type="domain" description="Helicase ATP-binding" evidence="8">
    <location>
        <begin position="144"/>
        <end position="414"/>
    </location>
</feature>
<keyword evidence="12" id="KW-1185">Reference proteome</keyword>
<dbReference type="AlphaFoldDB" id="A0ABD3GUN2"/>
<feature type="domain" description="DEAD-box RNA helicase Q" evidence="10">
    <location>
        <begin position="113"/>
        <end position="141"/>
    </location>
</feature>
<dbReference type="PANTHER" id="PTHR47959">
    <property type="entry name" value="ATP-DEPENDENT RNA HELICASE RHLE-RELATED"/>
    <property type="match status" value="1"/>
</dbReference>
<gene>
    <name evidence="11" type="ORF">R1sor_000865</name>
</gene>
<dbReference type="GO" id="GO:0016787">
    <property type="term" value="F:hydrolase activity"/>
    <property type="evidence" value="ECO:0007669"/>
    <property type="project" value="UniProtKB-KW"/>
</dbReference>
<keyword evidence="2" id="KW-0547">Nucleotide-binding</keyword>
<comment type="caution">
    <text evidence="11">The sequence shown here is derived from an EMBL/GenBank/DDBJ whole genome shotgun (WGS) entry which is preliminary data.</text>
</comment>
<dbReference type="PANTHER" id="PTHR47959:SF1">
    <property type="entry name" value="ATP-DEPENDENT RNA HELICASE DBPA"/>
    <property type="match status" value="1"/>
</dbReference>
<evidence type="ECO:0000259" key="9">
    <source>
        <dbReference type="PROSITE" id="PS51194"/>
    </source>
</evidence>
<dbReference type="InterPro" id="IPR001650">
    <property type="entry name" value="Helicase_C-like"/>
</dbReference>
<comment type="similarity">
    <text evidence="1">Belongs to the DEAD box helicase family. DDX21/DDX50 subfamily.</text>
</comment>
<evidence type="ECO:0000256" key="3">
    <source>
        <dbReference type="ARBA" id="ARBA00022801"/>
    </source>
</evidence>
<evidence type="ECO:0000256" key="5">
    <source>
        <dbReference type="ARBA" id="ARBA00022840"/>
    </source>
</evidence>
<dbReference type="InterPro" id="IPR050079">
    <property type="entry name" value="DEAD_box_RNA_helicase"/>
</dbReference>
<dbReference type="InterPro" id="IPR014001">
    <property type="entry name" value="Helicase_ATP-bd"/>
</dbReference>
<dbReference type="PROSITE" id="PS51194">
    <property type="entry name" value="HELICASE_CTER"/>
    <property type="match status" value="1"/>
</dbReference>
<dbReference type="Pfam" id="PF00271">
    <property type="entry name" value="Helicase_C"/>
    <property type="match status" value="1"/>
</dbReference>
<evidence type="ECO:0000256" key="2">
    <source>
        <dbReference type="ARBA" id="ARBA00022741"/>
    </source>
</evidence>
<feature type="compositionally biased region" description="Polar residues" evidence="7">
    <location>
        <begin position="361"/>
        <end position="371"/>
    </location>
</feature>
<evidence type="ECO:0000256" key="4">
    <source>
        <dbReference type="ARBA" id="ARBA00022806"/>
    </source>
</evidence>
<evidence type="ECO:0000256" key="1">
    <source>
        <dbReference type="ARBA" id="ARBA00006517"/>
    </source>
</evidence>
<reference evidence="11 12" key="1">
    <citation type="submission" date="2024-09" db="EMBL/GenBank/DDBJ databases">
        <title>Chromosome-scale assembly of Riccia sorocarpa.</title>
        <authorList>
            <person name="Paukszto L."/>
        </authorList>
    </citation>
    <scope>NUCLEOTIDE SEQUENCE [LARGE SCALE GENOMIC DNA]</scope>
    <source>
        <strain evidence="11">LP-2024</strain>
        <tissue evidence="11">Aerial parts of the thallus</tissue>
    </source>
</reference>
<dbReference type="InterPro" id="IPR044742">
    <property type="entry name" value="DEAD/DEAH_RhlB"/>
</dbReference>
<evidence type="ECO:0000259" key="8">
    <source>
        <dbReference type="PROSITE" id="PS51192"/>
    </source>
</evidence>
<feature type="compositionally biased region" description="Acidic residues" evidence="7">
    <location>
        <begin position="331"/>
        <end position="354"/>
    </location>
</feature>
<evidence type="ECO:0000256" key="7">
    <source>
        <dbReference type="SAM" id="MobiDB-lite"/>
    </source>
</evidence>
<evidence type="ECO:0000259" key="10">
    <source>
        <dbReference type="PROSITE" id="PS51195"/>
    </source>
</evidence>
<evidence type="ECO:0008006" key="13">
    <source>
        <dbReference type="Google" id="ProtNLM"/>
    </source>
</evidence>
<dbReference type="Pfam" id="PF00270">
    <property type="entry name" value="DEAD"/>
    <property type="match status" value="1"/>
</dbReference>
<evidence type="ECO:0000313" key="11">
    <source>
        <dbReference type="EMBL" id="KAL3682843.1"/>
    </source>
</evidence>
<dbReference type="Gene3D" id="3.40.50.300">
    <property type="entry name" value="P-loop containing nucleotide triphosphate hydrolases"/>
    <property type="match status" value="2"/>
</dbReference>
<keyword evidence="3" id="KW-0378">Hydrolase</keyword>
<dbReference type="PROSITE" id="PS51192">
    <property type="entry name" value="HELICASE_ATP_BIND_1"/>
    <property type="match status" value="1"/>
</dbReference>
<keyword evidence="4" id="KW-0347">Helicase</keyword>
<dbReference type="SUPFAM" id="SSF52540">
    <property type="entry name" value="P-loop containing nucleoside triphosphate hydrolases"/>
    <property type="match status" value="1"/>
</dbReference>
<evidence type="ECO:0000313" key="12">
    <source>
        <dbReference type="Proteomes" id="UP001633002"/>
    </source>
</evidence>
<dbReference type="CDD" id="cd00268">
    <property type="entry name" value="DEADc"/>
    <property type="match status" value="1"/>
</dbReference>
<accession>A0ABD3GUN2</accession>
<dbReference type="SMART" id="SM00490">
    <property type="entry name" value="HELICc"/>
    <property type="match status" value="1"/>
</dbReference>
<dbReference type="InterPro" id="IPR027417">
    <property type="entry name" value="P-loop_NTPase"/>
</dbReference>
<dbReference type="Proteomes" id="UP001633002">
    <property type="component" value="Unassembled WGS sequence"/>
</dbReference>
<feature type="region of interest" description="Disordered" evidence="7">
    <location>
        <begin position="73"/>
        <end position="96"/>
    </location>
</feature>
<feature type="compositionally biased region" description="Basic and acidic residues" evidence="7">
    <location>
        <begin position="75"/>
        <end position="92"/>
    </location>
</feature>